<keyword evidence="13" id="KW-0275">Fatty acid biosynthesis</keyword>
<dbReference type="EMBL" id="CP122539">
    <property type="protein sequence ID" value="WGH75953.1"/>
    <property type="molecule type" value="Genomic_DNA"/>
</dbReference>
<evidence type="ECO:0000256" key="12">
    <source>
        <dbReference type="ARBA" id="ARBA00023136"/>
    </source>
</evidence>
<evidence type="ECO:0000256" key="6">
    <source>
        <dbReference type="ARBA" id="ARBA00022824"/>
    </source>
</evidence>
<keyword evidence="10" id="KW-0560">Oxidoreductase</keyword>
<evidence type="ECO:0000256" key="1">
    <source>
        <dbReference type="ARBA" id="ARBA00001947"/>
    </source>
</evidence>
<dbReference type="PANTHER" id="PTHR12863:SF1">
    <property type="entry name" value="FATTY ACID 2-HYDROXYLASE"/>
    <property type="match status" value="1"/>
</dbReference>
<feature type="transmembrane region" description="Helical" evidence="14">
    <location>
        <begin position="54"/>
        <end position="75"/>
    </location>
</feature>
<evidence type="ECO:0000256" key="10">
    <source>
        <dbReference type="ARBA" id="ARBA00023002"/>
    </source>
</evidence>
<evidence type="ECO:0000256" key="3">
    <source>
        <dbReference type="ARBA" id="ARBA00022516"/>
    </source>
</evidence>
<keyword evidence="12 14" id="KW-0472">Membrane</keyword>
<evidence type="ECO:0000256" key="5">
    <source>
        <dbReference type="ARBA" id="ARBA00022723"/>
    </source>
</evidence>
<protein>
    <submittedName>
        <fullName evidence="16">Sterol desaturase family protein</fullName>
    </submittedName>
</protein>
<dbReference type="PANTHER" id="PTHR12863">
    <property type="entry name" value="FATTY ACID HYDROXYLASE"/>
    <property type="match status" value="1"/>
</dbReference>
<comment type="subcellular location">
    <subcellularLocation>
        <location evidence="2">Endoplasmic reticulum membrane</location>
        <topology evidence="2">Multi-pass membrane protein</topology>
    </subcellularLocation>
</comment>
<keyword evidence="3" id="KW-0444">Lipid biosynthesis</keyword>
<evidence type="ECO:0000313" key="17">
    <source>
        <dbReference type="Proteomes" id="UP001232001"/>
    </source>
</evidence>
<name>A0ABY8L3D8_9FLAO</name>
<feature type="transmembrane region" description="Helical" evidence="14">
    <location>
        <begin position="6"/>
        <end position="24"/>
    </location>
</feature>
<sequence length="159" mass="18950">MIILFFAGLFVFTLVEYLMHRYVYHIKPHTHTMEDMSYKMHGVHHDYPKDKKRLAMPPILALILATLFFILYRVILGDLVFGFLAGFLMGCTIYLTIHYSVHIFRVHKKFLKTLWYHHAVHHYRQPNKAFGVSSPLWDYVFNTMPKLRTETKEGQFIDD</sequence>
<keyword evidence="4 14" id="KW-0812">Transmembrane</keyword>
<dbReference type="InterPro" id="IPR006694">
    <property type="entry name" value="Fatty_acid_hydroxylase"/>
</dbReference>
<evidence type="ECO:0000256" key="14">
    <source>
        <dbReference type="SAM" id="Phobius"/>
    </source>
</evidence>
<keyword evidence="8" id="KW-0862">Zinc</keyword>
<comment type="cofactor">
    <cofactor evidence="1">
        <name>Zn(2+)</name>
        <dbReference type="ChEBI" id="CHEBI:29105"/>
    </cofactor>
</comment>
<reference evidence="16 17" key="1">
    <citation type="submission" date="2023-04" db="EMBL/GenBank/DDBJ databases">
        <title>Tenacibaculum tangerinum sp. nov., isolated from sea tidal flat of South Korea.</title>
        <authorList>
            <person name="Lee S.H."/>
            <person name="Kim J.-J."/>
        </authorList>
    </citation>
    <scope>NUCLEOTIDE SEQUENCE [LARGE SCALE GENOMIC DNA]</scope>
    <source>
        <strain evidence="16 17">GRR-S3-23</strain>
    </source>
</reference>
<keyword evidence="11" id="KW-0443">Lipid metabolism</keyword>
<keyword evidence="17" id="KW-1185">Reference proteome</keyword>
<keyword evidence="5" id="KW-0479">Metal-binding</keyword>
<evidence type="ECO:0000313" key="16">
    <source>
        <dbReference type="EMBL" id="WGH75953.1"/>
    </source>
</evidence>
<dbReference type="Pfam" id="PF04116">
    <property type="entry name" value="FA_hydroxylase"/>
    <property type="match status" value="1"/>
</dbReference>
<evidence type="ECO:0000256" key="13">
    <source>
        <dbReference type="ARBA" id="ARBA00023160"/>
    </source>
</evidence>
<evidence type="ECO:0000256" key="2">
    <source>
        <dbReference type="ARBA" id="ARBA00004477"/>
    </source>
</evidence>
<accession>A0ABY8L3D8</accession>
<evidence type="ECO:0000256" key="8">
    <source>
        <dbReference type="ARBA" id="ARBA00022833"/>
    </source>
</evidence>
<feature type="domain" description="Fatty acid hydroxylase" evidence="15">
    <location>
        <begin position="6"/>
        <end position="143"/>
    </location>
</feature>
<organism evidence="16 17">
    <name type="scientific">Tenacibaculum tangerinum</name>
    <dbReference type="NCBI Taxonomy" id="3038772"/>
    <lineage>
        <taxon>Bacteria</taxon>
        <taxon>Pseudomonadati</taxon>
        <taxon>Bacteroidota</taxon>
        <taxon>Flavobacteriia</taxon>
        <taxon>Flavobacteriales</taxon>
        <taxon>Flavobacteriaceae</taxon>
        <taxon>Tenacibaculum</taxon>
    </lineage>
</organism>
<dbReference type="RefSeq" id="WP_279651824.1">
    <property type="nucleotide sequence ID" value="NZ_CP122539.1"/>
</dbReference>
<keyword evidence="7" id="KW-0276">Fatty acid metabolism</keyword>
<keyword evidence="9 14" id="KW-1133">Transmembrane helix</keyword>
<evidence type="ECO:0000256" key="9">
    <source>
        <dbReference type="ARBA" id="ARBA00022989"/>
    </source>
</evidence>
<evidence type="ECO:0000259" key="15">
    <source>
        <dbReference type="Pfam" id="PF04116"/>
    </source>
</evidence>
<dbReference type="InterPro" id="IPR014430">
    <property type="entry name" value="Scs7"/>
</dbReference>
<gene>
    <name evidence="16" type="ORF">P8625_01955</name>
</gene>
<keyword evidence="6" id="KW-0256">Endoplasmic reticulum</keyword>
<evidence type="ECO:0000256" key="7">
    <source>
        <dbReference type="ARBA" id="ARBA00022832"/>
    </source>
</evidence>
<feature type="transmembrane region" description="Helical" evidence="14">
    <location>
        <begin position="81"/>
        <end position="101"/>
    </location>
</feature>
<evidence type="ECO:0000256" key="11">
    <source>
        <dbReference type="ARBA" id="ARBA00023098"/>
    </source>
</evidence>
<evidence type="ECO:0000256" key="4">
    <source>
        <dbReference type="ARBA" id="ARBA00022692"/>
    </source>
</evidence>
<proteinExistence type="predicted"/>
<dbReference type="Proteomes" id="UP001232001">
    <property type="component" value="Chromosome"/>
</dbReference>